<evidence type="ECO:0000313" key="3">
    <source>
        <dbReference type="Proteomes" id="UP001140091"/>
    </source>
</evidence>
<dbReference type="AlphaFoldDB" id="A0A9W8M943"/>
<feature type="region of interest" description="Disordered" evidence="1">
    <location>
        <begin position="82"/>
        <end position="122"/>
    </location>
</feature>
<reference evidence="2" key="1">
    <citation type="submission" date="2022-06" db="EMBL/GenBank/DDBJ databases">
        <title>Genome Sequence of Candolleomyces eurysporus.</title>
        <authorList>
            <person name="Buettner E."/>
        </authorList>
    </citation>
    <scope>NUCLEOTIDE SEQUENCE</scope>
    <source>
        <strain evidence="2">VTCC 930004</strain>
    </source>
</reference>
<comment type="caution">
    <text evidence="2">The sequence shown here is derived from an EMBL/GenBank/DDBJ whole genome shotgun (WGS) entry which is preliminary data.</text>
</comment>
<organism evidence="2 3">
    <name type="scientific">Candolleomyces eurysporus</name>
    <dbReference type="NCBI Taxonomy" id="2828524"/>
    <lineage>
        <taxon>Eukaryota</taxon>
        <taxon>Fungi</taxon>
        <taxon>Dikarya</taxon>
        <taxon>Basidiomycota</taxon>
        <taxon>Agaricomycotina</taxon>
        <taxon>Agaricomycetes</taxon>
        <taxon>Agaricomycetidae</taxon>
        <taxon>Agaricales</taxon>
        <taxon>Agaricineae</taxon>
        <taxon>Psathyrellaceae</taxon>
        <taxon>Candolleomyces</taxon>
    </lineage>
</organism>
<evidence type="ECO:0000313" key="2">
    <source>
        <dbReference type="EMBL" id="KAJ2920528.1"/>
    </source>
</evidence>
<keyword evidence="3" id="KW-1185">Reference proteome</keyword>
<dbReference type="EMBL" id="JANBPK010001878">
    <property type="protein sequence ID" value="KAJ2920528.1"/>
    <property type="molecule type" value="Genomic_DNA"/>
</dbReference>
<accession>A0A9W8M943</accession>
<protein>
    <submittedName>
        <fullName evidence="2">Uncharacterized protein</fullName>
    </submittedName>
</protein>
<dbReference type="Proteomes" id="UP001140091">
    <property type="component" value="Unassembled WGS sequence"/>
</dbReference>
<name>A0A9W8M943_9AGAR</name>
<feature type="compositionally biased region" description="Basic residues" evidence="1">
    <location>
        <begin position="96"/>
        <end position="119"/>
    </location>
</feature>
<feature type="non-terminal residue" evidence="2">
    <location>
        <position position="1"/>
    </location>
</feature>
<gene>
    <name evidence="2" type="ORF">H1R20_g16565</name>
</gene>
<evidence type="ECO:0000256" key="1">
    <source>
        <dbReference type="SAM" id="MobiDB-lite"/>
    </source>
</evidence>
<sequence>MVRAALFSIGIASTFIVAAVARPIGYALPPFSQFIERVDEASRADMGVDLVEGIARREPFIFDLVMGGVKAIKAAVDARKAKKAAQKAAGPPPAPKQKKQKKQQKQKKAKGGKKGKKGKREFLDEDAENLELFQREAVEEFVRRYLEHSLESSFERRDWVESLEALD</sequence>
<proteinExistence type="predicted"/>